<keyword evidence="3" id="KW-1185">Reference proteome</keyword>
<sequence>MEGKENKKVGAIEMRKAVKSEKAEEAPEAAPGLGHQQKVPNPVEWLPVLISSKSFFQPCAKCTKGPMYNAESHKAVTNFLCLTCAKPEGLCALCTHEHANHHILQIRRSSYHDVVRERELSKLINTNGIQTYIINSSQVVFLRERPQSRGKSGSGGSRPASGNDLSGGCLSCGRHLHEGLSYCSLGCKVKHCTRGAPIGKKLPPGLELHPKPRDLSYYVDFMPRTPQQKSPRSPSQGNKRRRGGAKGGDSGQYTSPHSPGSPPRHRRKKAVPRPSPYK</sequence>
<evidence type="ECO:0000313" key="2">
    <source>
        <dbReference type="EMBL" id="WZN60514.1"/>
    </source>
</evidence>
<evidence type="ECO:0000256" key="1">
    <source>
        <dbReference type="SAM" id="MobiDB-lite"/>
    </source>
</evidence>
<reference evidence="2 3" key="1">
    <citation type="submission" date="2024-03" db="EMBL/GenBank/DDBJ databases">
        <title>Complete genome sequence of the green alga Chloropicon roscoffensis RCC1871.</title>
        <authorList>
            <person name="Lemieux C."/>
            <person name="Pombert J.-F."/>
            <person name="Otis C."/>
            <person name="Turmel M."/>
        </authorList>
    </citation>
    <scope>NUCLEOTIDE SEQUENCE [LARGE SCALE GENOMIC DNA]</scope>
    <source>
        <strain evidence="2 3">RCC1871</strain>
    </source>
</reference>
<dbReference type="EMBL" id="CP151503">
    <property type="protein sequence ID" value="WZN60514.1"/>
    <property type="molecule type" value="Genomic_DNA"/>
</dbReference>
<organism evidence="2 3">
    <name type="scientific">Chloropicon roscoffensis</name>
    <dbReference type="NCBI Taxonomy" id="1461544"/>
    <lineage>
        <taxon>Eukaryota</taxon>
        <taxon>Viridiplantae</taxon>
        <taxon>Chlorophyta</taxon>
        <taxon>Chloropicophyceae</taxon>
        <taxon>Chloropicales</taxon>
        <taxon>Chloropicaceae</taxon>
        <taxon>Chloropicon</taxon>
    </lineage>
</organism>
<feature type="region of interest" description="Disordered" evidence="1">
    <location>
        <begin position="1"/>
        <end position="38"/>
    </location>
</feature>
<dbReference type="Pfam" id="PF04640">
    <property type="entry name" value="PLATZ"/>
    <property type="match status" value="1"/>
</dbReference>
<name>A0AAX4P415_9CHLO</name>
<feature type="region of interest" description="Disordered" evidence="1">
    <location>
        <begin position="223"/>
        <end position="278"/>
    </location>
</feature>
<evidence type="ECO:0000313" key="3">
    <source>
        <dbReference type="Proteomes" id="UP001472866"/>
    </source>
</evidence>
<proteinExistence type="predicted"/>
<protein>
    <submittedName>
        <fullName evidence="2">PLATZ transcription factor</fullName>
    </submittedName>
</protein>
<feature type="region of interest" description="Disordered" evidence="1">
    <location>
        <begin position="144"/>
        <end position="163"/>
    </location>
</feature>
<feature type="compositionally biased region" description="Polar residues" evidence="1">
    <location>
        <begin position="225"/>
        <end position="236"/>
    </location>
</feature>
<dbReference type="AlphaFoldDB" id="A0AAX4P415"/>
<gene>
    <name evidence="2" type="ORF">HKI87_03g20480</name>
</gene>
<dbReference type="Proteomes" id="UP001472866">
    <property type="component" value="Chromosome 03"/>
</dbReference>
<feature type="compositionally biased region" description="Basic and acidic residues" evidence="1">
    <location>
        <begin position="1"/>
        <end position="25"/>
    </location>
</feature>
<accession>A0AAX4P415</accession>
<dbReference type="PANTHER" id="PTHR31065">
    <property type="entry name" value="PLATZ TRANSCRIPTION FACTOR FAMILY PROTEIN"/>
    <property type="match status" value="1"/>
</dbReference>
<dbReference type="InterPro" id="IPR006734">
    <property type="entry name" value="PLATZ"/>
</dbReference>
<dbReference type="PANTHER" id="PTHR31065:SF1">
    <property type="entry name" value="OS09G0116050 PROTEIN"/>
    <property type="match status" value="1"/>
</dbReference>